<dbReference type="SMART" id="SM00382">
    <property type="entry name" value="AAA"/>
    <property type="match status" value="1"/>
</dbReference>
<dbReference type="Gene3D" id="3.40.50.300">
    <property type="entry name" value="P-loop containing nucleotide triphosphate hydrolases"/>
    <property type="match status" value="1"/>
</dbReference>
<dbReference type="Gene3D" id="3.30.70.1230">
    <property type="entry name" value="Nucleotide cyclase"/>
    <property type="match status" value="1"/>
</dbReference>
<reference evidence="2 3" key="1">
    <citation type="submission" date="2020-08" db="EMBL/GenBank/DDBJ databases">
        <title>Genomic Encyclopedia of Type Strains, Phase IV (KMG-IV): sequencing the most valuable type-strain genomes for metagenomic binning, comparative biology and taxonomic classification.</title>
        <authorList>
            <person name="Goeker M."/>
        </authorList>
    </citation>
    <scope>NUCLEOTIDE SEQUENCE [LARGE SCALE GENOMIC DNA]</scope>
    <source>
        <strain evidence="2 3">DSM 23562</strain>
    </source>
</reference>
<protein>
    <submittedName>
        <fullName evidence="2">Putative ATPase</fullName>
    </submittedName>
</protein>
<dbReference type="PANTHER" id="PTHR47691">
    <property type="entry name" value="REGULATOR-RELATED"/>
    <property type="match status" value="1"/>
</dbReference>
<dbReference type="InterPro" id="IPR003593">
    <property type="entry name" value="AAA+_ATPase"/>
</dbReference>
<dbReference type="Proteomes" id="UP000520814">
    <property type="component" value="Unassembled WGS sequence"/>
</dbReference>
<dbReference type="InterPro" id="IPR049945">
    <property type="entry name" value="AAA_22"/>
</dbReference>
<dbReference type="RefSeq" id="WP_184198518.1">
    <property type="nucleotide sequence ID" value="NZ_JACHGW010000003.1"/>
</dbReference>
<dbReference type="EMBL" id="JACHGW010000003">
    <property type="protein sequence ID" value="MBB6051480.1"/>
    <property type="molecule type" value="Genomic_DNA"/>
</dbReference>
<dbReference type="InterPro" id="IPR011990">
    <property type="entry name" value="TPR-like_helical_dom_sf"/>
</dbReference>
<feature type="domain" description="AAA+ ATPase" evidence="1">
    <location>
        <begin position="255"/>
        <end position="432"/>
    </location>
</feature>
<dbReference type="SUPFAM" id="SSF55073">
    <property type="entry name" value="Nucleotide cyclase"/>
    <property type="match status" value="1"/>
</dbReference>
<sequence>MDWVAEKEAALKEIGSELLSPLTTPTLVDAADKALVGGGIFISPKAPSIPPLVAEPTFLAVDLELEIGTTRRSQIIAFEETACAALERAGGFLYRSNAGVEEGIRAVFATPEAACQGAVMVQQALYHRQWQPDTKPLLGRIGIYRGGAERLPDGYLGEAPRMAVRLMQAAQAGQVLLPRALTTTTEFPATVLGTHRLRDLSSIEELCQLNPPDVPPCTLPPRTLRLRQHNLPLEPNPLLGRATELASIRAILNSGRRLLTLTGPGGIGKTRLALQVAAELVEQYPDGVWFVPLAEVAGEDQLVTAIADAMGLVIRDSRVNFVEALAHRRALLVLDNFESVLDCAPRVAQLLRDAPGVVCLVTSQALLSLSGEWRFEVANLTPEEACQLFMERAHQANTALLLTTEDQRSIQNICERLERMPLAIELAAVRVRLFSLPEIERRLDDALNLLVTRARDVPERQRTLRGALEWSYNLLDSTERQYFLRLSIFPGSFLPDAASLVCEEADILEWLCVLEDKSLIRRESNGRWRMLSLVRQFAQEYLSCLPLEENLAQKGLISYCSGIAQNAANNLDSPREGKTFDILEADFELIRLSVDLLCKDKSEYLVPLLLNLDYFLRRRRYLREIENWCQFALKNIDECDSVSRGKLCLALFAVLKDKDVEESFELINGVIDIALLISDESLYAEALSYKGILLVREKAFDEALILYRIAMGIYERNNDNVRCVRLLNSIAQAKIRLGRFDDAEKDINDAIDIGRRIGCTRDLIVSMNSRGFLCHESGDYEGSGIVSRELVDLCLEMNDILPMIASVANYFDVKLCNSTVDIEVFLLIAKISKDIGDVANYEHVRKIILTKYLVSEDAIPVCRHQYDLKDLKGLWQLINIVADGRFLVDGDEVSN</sequence>
<dbReference type="AlphaFoldDB" id="A0A7W9W7V6"/>
<evidence type="ECO:0000259" key="1">
    <source>
        <dbReference type="SMART" id="SM00382"/>
    </source>
</evidence>
<dbReference type="InterPro" id="IPR027417">
    <property type="entry name" value="P-loop_NTPase"/>
</dbReference>
<dbReference type="SMART" id="SM00028">
    <property type="entry name" value="TPR"/>
    <property type="match status" value="2"/>
</dbReference>
<organism evidence="2 3">
    <name type="scientific">Armatimonas rosea</name>
    <dbReference type="NCBI Taxonomy" id="685828"/>
    <lineage>
        <taxon>Bacteria</taxon>
        <taxon>Bacillati</taxon>
        <taxon>Armatimonadota</taxon>
        <taxon>Armatimonadia</taxon>
        <taxon>Armatimonadales</taxon>
        <taxon>Armatimonadaceae</taxon>
        <taxon>Armatimonas</taxon>
    </lineage>
</organism>
<keyword evidence="3" id="KW-1185">Reference proteome</keyword>
<accession>A0A7W9W7V6</accession>
<name>A0A7W9W7V6_ARMRO</name>
<dbReference type="PANTHER" id="PTHR47691:SF3">
    <property type="entry name" value="HTH-TYPE TRANSCRIPTIONAL REGULATOR RV0890C-RELATED"/>
    <property type="match status" value="1"/>
</dbReference>
<dbReference type="InterPro" id="IPR019734">
    <property type="entry name" value="TPR_rpt"/>
</dbReference>
<dbReference type="GO" id="GO:0016887">
    <property type="term" value="F:ATP hydrolysis activity"/>
    <property type="evidence" value="ECO:0007669"/>
    <property type="project" value="InterPro"/>
</dbReference>
<dbReference type="InterPro" id="IPR029787">
    <property type="entry name" value="Nucleotide_cyclase"/>
</dbReference>
<dbReference type="SUPFAM" id="SSF52540">
    <property type="entry name" value="P-loop containing nucleoside triphosphate hydrolases"/>
    <property type="match status" value="1"/>
</dbReference>
<proteinExistence type="predicted"/>
<dbReference type="Gene3D" id="1.25.40.10">
    <property type="entry name" value="Tetratricopeptide repeat domain"/>
    <property type="match status" value="1"/>
</dbReference>
<dbReference type="SUPFAM" id="SSF48452">
    <property type="entry name" value="TPR-like"/>
    <property type="match status" value="1"/>
</dbReference>
<dbReference type="Pfam" id="PF13401">
    <property type="entry name" value="AAA_22"/>
    <property type="match status" value="1"/>
</dbReference>
<gene>
    <name evidence="2" type="ORF">HNQ39_003290</name>
</gene>
<evidence type="ECO:0000313" key="3">
    <source>
        <dbReference type="Proteomes" id="UP000520814"/>
    </source>
</evidence>
<comment type="caution">
    <text evidence="2">The sequence shown here is derived from an EMBL/GenBank/DDBJ whole genome shotgun (WGS) entry which is preliminary data.</text>
</comment>
<evidence type="ECO:0000313" key="2">
    <source>
        <dbReference type="EMBL" id="MBB6051480.1"/>
    </source>
</evidence>